<name>A0A7R7DNP9_9ACTN</name>
<dbReference type="EMBL" id="AP023355">
    <property type="protein sequence ID" value="BCJ34962.1"/>
    <property type="molecule type" value="Genomic_DNA"/>
</dbReference>
<evidence type="ECO:0000256" key="1">
    <source>
        <dbReference type="SAM" id="MobiDB-lite"/>
    </source>
</evidence>
<protein>
    <submittedName>
        <fullName evidence="2">Uncharacterized protein</fullName>
    </submittedName>
</protein>
<evidence type="ECO:0000313" key="2">
    <source>
        <dbReference type="EMBL" id="BCJ34962.1"/>
    </source>
</evidence>
<reference evidence="2 3" key="1">
    <citation type="submission" date="2020-08" db="EMBL/GenBank/DDBJ databases">
        <title>Whole genome shotgun sequence of Actinocatenispora thailandica NBRC 105041.</title>
        <authorList>
            <person name="Komaki H."/>
            <person name="Tamura T."/>
        </authorList>
    </citation>
    <scope>NUCLEOTIDE SEQUENCE [LARGE SCALE GENOMIC DNA]</scope>
    <source>
        <strain evidence="2 3">NBRC 105041</strain>
    </source>
</reference>
<dbReference type="AlphaFoldDB" id="A0A7R7DNP9"/>
<dbReference type="Proteomes" id="UP000611640">
    <property type="component" value="Chromosome"/>
</dbReference>
<proteinExistence type="predicted"/>
<gene>
    <name evidence="2" type="ORF">Athai_24650</name>
</gene>
<keyword evidence="3" id="KW-1185">Reference proteome</keyword>
<sequence length="305" mass="32579">MRRVGDQLGRVVDLEQTQIGTAGDGQQHAAGPVHALLQQRAGDRALRRLDRPVVAARTADAHQRRAGVGHHALDVGEVEVDQPWRGDQVGDALDTGQQHLVGLAERVHHAHRPVAELQQPVVRDDDEGVALVAQLVDAGLGLHLAPLALERERSGDHANGQRAQLAGDVRDHRRGPGARTAALTTGHEHHVGALEDLFDLVPVVFGGLAAHVGVGTGAQATGQFPTHVELDVRVGHQQRLRVGVDRDELDALEPDLDHSVDGIDAAATAADDLDDRQVVVRRCHRSAFPSLCCSPPWAGPTLTLN</sequence>
<feature type="region of interest" description="Disordered" evidence="1">
    <location>
        <begin position="153"/>
        <end position="179"/>
    </location>
</feature>
<dbReference type="KEGG" id="atl:Athai_24650"/>
<organism evidence="2 3">
    <name type="scientific">Actinocatenispora thailandica</name>
    <dbReference type="NCBI Taxonomy" id="227318"/>
    <lineage>
        <taxon>Bacteria</taxon>
        <taxon>Bacillati</taxon>
        <taxon>Actinomycetota</taxon>
        <taxon>Actinomycetes</taxon>
        <taxon>Micromonosporales</taxon>
        <taxon>Micromonosporaceae</taxon>
        <taxon>Actinocatenispora</taxon>
    </lineage>
</organism>
<dbReference type="AntiFam" id="ANF00119">
    <property type="entry name" value="Shadow ORF (opposite ftsZ)"/>
</dbReference>
<accession>A0A7R7DNP9</accession>
<evidence type="ECO:0000313" key="3">
    <source>
        <dbReference type="Proteomes" id="UP000611640"/>
    </source>
</evidence>